<dbReference type="Pfam" id="PF07670">
    <property type="entry name" value="Gate"/>
    <property type="match status" value="1"/>
</dbReference>
<feature type="transmembrane region" description="Helical" evidence="1">
    <location>
        <begin position="91"/>
        <end position="112"/>
    </location>
</feature>
<dbReference type="InterPro" id="IPR011642">
    <property type="entry name" value="Gate_dom"/>
</dbReference>
<name>A0A7G9Z9Z8_9EURY</name>
<proteinExistence type="predicted"/>
<evidence type="ECO:0000256" key="1">
    <source>
        <dbReference type="SAM" id="Phobius"/>
    </source>
</evidence>
<feature type="domain" description="Nucleoside transporter/FeoB GTPase Gate" evidence="2">
    <location>
        <begin position="17"/>
        <end position="120"/>
    </location>
</feature>
<feature type="transmembrane region" description="Helical" evidence="1">
    <location>
        <begin position="124"/>
        <end position="146"/>
    </location>
</feature>
<dbReference type="InterPro" id="IPR038880">
    <property type="entry name" value="MJ0871-like"/>
</dbReference>
<dbReference type="EMBL" id="MT631678">
    <property type="protein sequence ID" value="QNO57082.1"/>
    <property type="molecule type" value="Genomic_DNA"/>
</dbReference>
<accession>A0A7G9Z9Z8</accession>
<keyword evidence="1" id="KW-1133">Transmembrane helix</keyword>
<feature type="transmembrane region" description="Helical" evidence="1">
    <location>
        <begin position="299"/>
        <end position="319"/>
    </location>
</feature>
<sequence>MMEIIYTPLIYALCWMLRIVPVIAIGIFATSFAVNIGLMRKFDRLIKPISSKANISAVSALSVVTCTFSTTTGYSMLVDGLNERIISEREVIATTLISSFPSILSHLFTYFIPVVIPILGLTTGAIYVCLVGLAAFLKTCFGIFLARIWLKDTKRRSVIAATNRDKAPEDDKKQALNKSAKSTCNMLKRIVPLMFITLFLVSVAMELNLFDRVSAILEPLTNILGLESGVALISATEIVNSYAGIILAGSLLAEGLITTKGVLIALFLGTVVSFSARFAKHSLPLHVSLFGPKLGSKTVAINATTTLVIDVIFIIVLLIL</sequence>
<feature type="transmembrane region" description="Helical" evidence="1">
    <location>
        <begin position="15"/>
        <end position="38"/>
    </location>
</feature>
<dbReference type="PANTHER" id="PTHR38139">
    <property type="entry name" value="GATE DOMAIN-CONTAINING PROTEIN"/>
    <property type="match status" value="1"/>
</dbReference>
<evidence type="ECO:0000259" key="2">
    <source>
        <dbReference type="Pfam" id="PF07670"/>
    </source>
</evidence>
<reference evidence="3" key="1">
    <citation type="submission" date="2020-06" db="EMBL/GenBank/DDBJ databases">
        <title>Unique genomic features of the anaerobic methanotrophic archaea.</title>
        <authorList>
            <person name="Chadwick G.L."/>
            <person name="Skennerton C.T."/>
            <person name="Laso-Perez R."/>
            <person name="Leu A.O."/>
            <person name="Speth D.R."/>
            <person name="Yu H."/>
            <person name="Morgan-Lang C."/>
            <person name="Hatzenpichler R."/>
            <person name="Goudeau D."/>
            <person name="Malmstrom R."/>
            <person name="Brazelton W.J."/>
            <person name="Woyke T."/>
            <person name="Hallam S.J."/>
            <person name="Tyson G.W."/>
            <person name="Wegener G."/>
            <person name="Boetius A."/>
            <person name="Orphan V."/>
        </authorList>
    </citation>
    <scope>NUCLEOTIDE SEQUENCE</scope>
</reference>
<protein>
    <recommendedName>
        <fullName evidence="2">Nucleoside transporter/FeoB GTPase Gate domain-containing protein</fullName>
    </recommendedName>
</protein>
<dbReference type="PANTHER" id="PTHR38139:SF1">
    <property type="entry name" value="NUCLEOSIDE TRANSPORTER_FEOB GTPASE GATE DOMAIN-CONTAINING PROTEIN"/>
    <property type="match status" value="1"/>
</dbReference>
<organism evidence="3">
    <name type="scientific">Candidatus Methanophaga sp. ANME-1 ERB7</name>
    <dbReference type="NCBI Taxonomy" id="2759913"/>
    <lineage>
        <taxon>Archaea</taxon>
        <taxon>Methanobacteriati</taxon>
        <taxon>Methanobacteriota</taxon>
        <taxon>Stenosarchaea group</taxon>
        <taxon>Methanomicrobia</taxon>
        <taxon>Candidatus Methanophagales</taxon>
        <taxon>Candidatus Methanophagaceae</taxon>
        <taxon>Candidatus Methanophaga</taxon>
    </lineage>
</organism>
<feature type="transmembrane region" description="Helical" evidence="1">
    <location>
        <begin position="190"/>
        <end position="210"/>
    </location>
</feature>
<evidence type="ECO:0000313" key="3">
    <source>
        <dbReference type="EMBL" id="QNO57082.1"/>
    </source>
</evidence>
<gene>
    <name evidence="3" type="ORF">LPILPELN_00014</name>
</gene>
<feature type="transmembrane region" description="Helical" evidence="1">
    <location>
        <begin position="261"/>
        <end position="279"/>
    </location>
</feature>
<keyword evidence="1" id="KW-0472">Membrane</keyword>
<keyword evidence="1" id="KW-0812">Transmembrane</keyword>
<feature type="transmembrane region" description="Helical" evidence="1">
    <location>
        <begin position="230"/>
        <end position="249"/>
    </location>
</feature>
<dbReference type="AlphaFoldDB" id="A0A7G9Z9Z8"/>